<feature type="transmembrane region" description="Helical" evidence="1">
    <location>
        <begin position="7"/>
        <end position="25"/>
    </location>
</feature>
<feature type="transmembrane region" description="Helical" evidence="1">
    <location>
        <begin position="31"/>
        <end position="52"/>
    </location>
</feature>
<dbReference type="RefSeq" id="WP_051575535.1">
    <property type="nucleotide sequence ID" value="NZ_AQRA01000001.1"/>
</dbReference>
<evidence type="ECO:0000313" key="3">
    <source>
        <dbReference type="EMBL" id="EZH75598.1"/>
    </source>
</evidence>
<dbReference type="InterPro" id="IPR050640">
    <property type="entry name" value="Bact_2-comp_sensor_kinase"/>
</dbReference>
<dbReference type="InterPro" id="IPR036890">
    <property type="entry name" value="HATPase_C_sf"/>
</dbReference>
<name>A0A023C129_9FLAO</name>
<gene>
    <name evidence="3" type="ORF">ATO12_02085</name>
</gene>
<keyword evidence="1" id="KW-0472">Membrane</keyword>
<feature type="transmembrane region" description="Helical" evidence="1">
    <location>
        <begin position="64"/>
        <end position="82"/>
    </location>
</feature>
<dbReference type="PANTHER" id="PTHR34220:SF7">
    <property type="entry name" value="SENSOR HISTIDINE KINASE YPDA"/>
    <property type="match status" value="1"/>
</dbReference>
<organism evidence="3 4">
    <name type="scientific">Aquimarina atlantica</name>
    <dbReference type="NCBI Taxonomy" id="1317122"/>
    <lineage>
        <taxon>Bacteria</taxon>
        <taxon>Pseudomonadati</taxon>
        <taxon>Bacteroidota</taxon>
        <taxon>Flavobacteriia</taxon>
        <taxon>Flavobacteriales</taxon>
        <taxon>Flavobacteriaceae</taxon>
        <taxon>Aquimarina</taxon>
    </lineage>
</organism>
<feature type="domain" description="Signal transduction histidine kinase internal region" evidence="2">
    <location>
        <begin position="141"/>
        <end position="218"/>
    </location>
</feature>
<evidence type="ECO:0000256" key="1">
    <source>
        <dbReference type="SAM" id="Phobius"/>
    </source>
</evidence>
<dbReference type="AlphaFoldDB" id="A0A023C129"/>
<evidence type="ECO:0000259" key="2">
    <source>
        <dbReference type="Pfam" id="PF06580"/>
    </source>
</evidence>
<dbReference type="PANTHER" id="PTHR34220">
    <property type="entry name" value="SENSOR HISTIDINE KINASE YPDA"/>
    <property type="match status" value="1"/>
</dbReference>
<protein>
    <recommendedName>
        <fullName evidence="2">Signal transduction histidine kinase internal region domain-containing protein</fullName>
    </recommendedName>
</protein>
<keyword evidence="1" id="KW-0812">Transmembrane</keyword>
<keyword evidence="1" id="KW-1133">Transmembrane helix</keyword>
<dbReference type="EMBL" id="AQRA01000001">
    <property type="protein sequence ID" value="EZH75598.1"/>
    <property type="molecule type" value="Genomic_DNA"/>
</dbReference>
<feature type="transmembrane region" description="Helical" evidence="1">
    <location>
        <begin position="102"/>
        <end position="125"/>
    </location>
</feature>
<dbReference type="Gene3D" id="3.30.565.10">
    <property type="entry name" value="Histidine kinase-like ATPase, C-terminal domain"/>
    <property type="match status" value="1"/>
</dbReference>
<comment type="caution">
    <text evidence="3">The sequence shown here is derived from an EMBL/GenBank/DDBJ whole genome shotgun (WGS) entry which is preliminary data.</text>
</comment>
<dbReference type="GO" id="GO:0000155">
    <property type="term" value="F:phosphorelay sensor kinase activity"/>
    <property type="evidence" value="ECO:0007669"/>
    <property type="project" value="InterPro"/>
</dbReference>
<dbReference type="Pfam" id="PF06580">
    <property type="entry name" value="His_kinase"/>
    <property type="match status" value="1"/>
</dbReference>
<dbReference type="eggNOG" id="COG2972">
    <property type="taxonomic scope" value="Bacteria"/>
</dbReference>
<dbReference type="InterPro" id="IPR010559">
    <property type="entry name" value="Sig_transdc_His_kin_internal"/>
</dbReference>
<keyword evidence="4" id="KW-1185">Reference proteome</keyword>
<proteinExistence type="predicted"/>
<dbReference type="GO" id="GO:0016020">
    <property type="term" value="C:membrane"/>
    <property type="evidence" value="ECO:0007669"/>
    <property type="project" value="InterPro"/>
</dbReference>
<sequence>MTLKKRFYITTILAIILATLSLIYKNSNSELHIFFNFLTGLVISYMLLFYLFKTGKLKTNWANSIIKTIVYSSAIGILIFGMNMANRIDDDKESFWVVNHNIWLTDLFGILLTLLIFYIIFSWVFEQWKKVQTLKNDKAQAELKLLKTQINPHFFFNTLNNLYSLIKKDPDTAQEYVLKLSDMMRFTIYDGKEETVPLEEEIRYLTNFIELQTARYHKVIDIDFKHYIINKDYPIPPLLFIVLLENSFKHGVEKLVYQSFIHIQLRENDNQILFTIKNNYDPDTHKKPGGIGLENLKNRLNLLYPNKHKLTISNQNQIYFVELELYKS</sequence>
<dbReference type="Proteomes" id="UP000023541">
    <property type="component" value="Unassembled WGS sequence"/>
</dbReference>
<accession>A0A023C129</accession>
<dbReference type="STRING" id="1317122.ATO12_02085"/>
<evidence type="ECO:0000313" key="4">
    <source>
        <dbReference type="Proteomes" id="UP000023541"/>
    </source>
</evidence>
<dbReference type="SUPFAM" id="SSF55874">
    <property type="entry name" value="ATPase domain of HSP90 chaperone/DNA topoisomerase II/histidine kinase"/>
    <property type="match status" value="1"/>
</dbReference>
<reference evidence="3 4" key="1">
    <citation type="submission" date="2014-04" db="EMBL/GenBank/DDBJ databases">
        <title>Aquimarina sp. 22II-S11-z7 Genome Sequencing.</title>
        <authorList>
            <person name="Lai Q."/>
        </authorList>
    </citation>
    <scope>NUCLEOTIDE SEQUENCE [LARGE SCALE GENOMIC DNA]</scope>
    <source>
        <strain evidence="3 4">22II-S11-z7</strain>
    </source>
</reference>